<organism evidence="2 3">
    <name type="scientific">Propionibacterium acidifaciens F0233</name>
    <dbReference type="NCBI Taxonomy" id="553198"/>
    <lineage>
        <taxon>Bacteria</taxon>
        <taxon>Bacillati</taxon>
        <taxon>Actinomycetota</taxon>
        <taxon>Actinomycetes</taxon>
        <taxon>Propionibacteriales</taxon>
        <taxon>Propionibacteriaceae</taxon>
        <taxon>Propionibacterium</taxon>
    </lineage>
</organism>
<dbReference type="Proteomes" id="UP000017052">
    <property type="component" value="Unassembled WGS sequence"/>
</dbReference>
<reference evidence="2" key="1">
    <citation type="submission" date="2013-08" db="EMBL/GenBank/DDBJ databases">
        <authorList>
            <person name="Durkin A.S."/>
            <person name="Haft D.R."/>
            <person name="McCorrison J."/>
            <person name="Torralba M."/>
            <person name="Gillis M."/>
            <person name="Haft D.H."/>
            <person name="Methe B."/>
            <person name="Sutton G."/>
            <person name="Nelson K.E."/>
        </authorList>
    </citation>
    <scope>NUCLEOTIDE SEQUENCE [LARGE SCALE GENOMIC DNA]</scope>
    <source>
        <strain evidence="2">F0233</strain>
    </source>
</reference>
<feature type="region of interest" description="Disordered" evidence="1">
    <location>
        <begin position="1"/>
        <end position="40"/>
    </location>
</feature>
<accession>U2PXE2</accession>
<comment type="caution">
    <text evidence="2">The sequence shown here is derived from an EMBL/GenBank/DDBJ whole genome shotgun (WGS) entry which is preliminary data.</text>
</comment>
<keyword evidence="3" id="KW-1185">Reference proteome</keyword>
<dbReference type="AlphaFoldDB" id="U2PXE2"/>
<protein>
    <submittedName>
        <fullName evidence="2">Uncharacterized protein</fullName>
    </submittedName>
</protein>
<evidence type="ECO:0000313" key="3">
    <source>
        <dbReference type="Proteomes" id="UP000017052"/>
    </source>
</evidence>
<name>U2PXE2_9ACTN</name>
<evidence type="ECO:0000313" key="2">
    <source>
        <dbReference type="EMBL" id="ERK55185.1"/>
    </source>
</evidence>
<feature type="compositionally biased region" description="Polar residues" evidence="1">
    <location>
        <begin position="16"/>
        <end position="28"/>
    </location>
</feature>
<proteinExistence type="predicted"/>
<dbReference type="EMBL" id="ACVN02000192">
    <property type="protein sequence ID" value="ERK55185.1"/>
    <property type="molecule type" value="Genomic_DNA"/>
</dbReference>
<sequence>MARVPLEPSRFPPAVQTRQNSPSSSTGATEGPPHESPTGN</sequence>
<evidence type="ECO:0000256" key="1">
    <source>
        <dbReference type="SAM" id="MobiDB-lite"/>
    </source>
</evidence>
<gene>
    <name evidence="2" type="ORF">HMPREF0682_2742</name>
</gene>